<dbReference type="InterPro" id="IPR000742">
    <property type="entry name" value="EGF"/>
</dbReference>
<feature type="domain" description="EGF-like" evidence="9">
    <location>
        <begin position="96"/>
        <end position="132"/>
    </location>
</feature>
<evidence type="ECO:0008006" key="12">
    <source>
        <dbReference type="Google" id="ProtNLM"/>
    </source>
</evidence>
<dbReference type="SUPFAM" id="SSF57196">
    <property type="entry name" value="EGF/Laminin"/>
    <property type="match status" value="6"/>
</dbReference>
<dbReference type="CDD" id="cd00110">
    <property type="entry name" value="LamG"/>
    <property type="match status" value="1"/>
</dbReference>
<dbReference type="EMBL" id="JAINUF010000005">
    <property type="protein sequence ID" value="KAJ8359975.1"/>
    <property type="molecule type" value="Genomic_DNA"/>
</dbReference>
<feature type="disulfide bond" evidence="6">
    <location>
        <begin position="243"/>
        <end position="252"/>
    </location>
</feature>
<evidence type="ECO:0000256" key="2">
    <source>
        <dbReference type="ARBA" id="ARBA00022729"/>
    </source>
</evidence>
<dbReference type="FunFam" id="2.10.25.10:FF:000472">
    <property type="entry name" value="Uncharacterized protein, isoform A"/>
    <property type="match status" value="1"/>
</dbReference>
<feature type="domain" description="EGF-like" evidence="9">
    <location>
        <begin position="543"/>
        <end position="584"/>
    </location>
</feature>
<feature type="domain" description="EGF-like" evidence="9">
    <location>
        <begin position="178"/>
        <end position="214"/>
    </location>
</feature>
<feature type="domain" description="EGF-like" evidence="9">
    <location>
        <begin position="216"/>
        <end position="253"/>
    </location>
</feature>
<dbReference type="InterPro" id="IPR018097">
    <property type="entry name" value="EGF_Ca-bd_CS"/>
</dbReference>
<feature type="disulfide bond" evidence="6">
    <location>
        <begin position="84"/>
        <end position="93"/>
    </location>
</feature>
<keyword evidence="11" id="KW-1185">Reference proteome</keyword>
<dbReference type="Gene3D" id="2.60.120.200">
    <property type="match status" value="1"/>
</dbReference>
<dbReference type="InterPro" id="IPR001791">
    <property type="entry name" value="Laminin_G"/>
</dbReference>
<dbReference type="SMART" id="SM00282">
    <property type="entry name" value="LamG"/>
    <property type="match status" value="1"/>
</dbReference>
<dbReference type="PANTHER" id="PTHR24049">
    <property type="entry name" value="CRUMBS FAMILY MEMBER"/>
    <property type="match status" value="1"/>
</dbReference>
<feature type="disulfide bond" evidence="6">
    <location>
        <begin position="122"/>
        <end position="131"/>
    </location>
</feature>
<organism evidence="10 11">
    <name type="scientific">Synaphobranchus kaupii</name>
    <name type="common">Kaup's arrowtooth eel</name>
    <dbReference type="NCBI Taxonomy" id="118154"/>
    <lineage>
        <taxon>Eukaryota</taxon>
        <taxon>Metazoa</taxon>
        <taxon>Chordata</taxon>
        <taxon>Craniata</taxon>
        <taxon>Vertebrata</taxon>
        <taxon>Euteleostomi</taxon>
        <taxon>Actinopterygii</taxon>
        <taxon>Neopterygii</taxon>
        <taxon>Teleostei</taxon>
        <taxon>Anguilliformes</taxon>
        <taxon>Synaphobranchidae</taxon>
        <taxon>Synaphobranchus</taxon>
    </lineage>
</organism>
<evidence type="ECO:0000256" key="4">
    <source>
        <dbReference type="ARBA" id="ARBA00023157"/>
    </source>
</evidence>
<dbReference type="Pfam" id="PF00008">
    <property type="entry name" value="EGF"/>
    <property type="match status" value="6"/>
</dbReference>
<evidence type="ECO:0000256" key="7">
    <source>
        <dbReference type="SAM" id="MobiDB-lite"/>
    </source>
</evidence>
<dbReference type="GO" id="GO:0005509">
    <property type="term" value="F:calcium ion binding"/>
    <property type="evidence" value="ECO:0007669"/>
    <property type="project" value="InterPro"/>
</dbReference>
<dbReference type="CDD" id="cd00054">
    <property type="entry name" value="EGF_CA"/>
    <property type="match status" value="6"/>
</dbReference>
<dbReference type="PROSITE" id="PS50026">
    <property type="entry name" value="EGF_3"/>
    <property type="match status" value="8"/>
</dbReference>
<feature type="disulfide bond" evidence="6">
    <location>
        <begin position="47"/>
        <end position="56"/>
    </location>
</feature>
<evidence type="ECO:0000256" key="3">
    <source>
        <dbReference type="ARBA" id="ARBA00022737"/>
    </source>
</evidence>
<dbReference type="GO" id="GO:0016020">
    <property type="term" value="C:membrane"/>
    <property type="evidence" value="ECO:0007669"/>
    <property type="project" value="UniProtKB-ARBA"/>
</dbReference>
<dbReference type="FunFam" id="2.10.25.10:FF:000279">
    <property type="entry name" value="Neurogenic locus notch 1"/>
    <property type="match status" value="1"/>
</dbReference>
<dbReference type="GO" id="GO:1901222">
    <property type="term" value="P:regulation of non-canonical NF-kappaB signal transduction"/>
    <property type="evidence" value="ECO:0007669"/>
    <property type="project" value="UniProtKB-ARBA"/>
</dbReference>
<comment type="caution">
    <text evidence="10">The sequence shown here is derived from an EMBL/GenBank/DDBJ whole genome shotgun (WGS) entry which is preliminary data.</text>
</comment>
<dbReference type="OrthoDB" id="283575at2759"/>
<dbReference type="FunFam" id="2.10.25.10:FF:000004">
    <property type="entry name" value="Neurogenic locus notch 1"/>
    <property type="match status" value="2"/>
</dbReference>
<dbReference type="PROSITE" id="PS00022">
    <property type="entry name" value="EGF_1"/>
    <property type="match status" value="8"/>
</dbReference>
<proteinExistence type="predicted"/>
<sequence>MQGGFKCVCLPGYSGVWCELDIDECSSDPCQNGGKCMDGPDHYRCMCPPGFMGFNCEANVDECASGPCLHGSCLDREDGYTCKCDLGWRGYRCETNINECESSPCINGASCVDLVSKYACFCPQGFLGKHCEVDMDVCLEAPQSLSLCFNGGTCQDGPGANYTCSCPAGFLGEHCELEVNECSSEPCQHGAVCQDLINQYGCRCRPGWTGLHCEDDINECLPEPCSQGLCIQNDPGHGYTCFCRPGFVGKNCEHNYNDCLLQPCPEAHYCIDGINNVSCVPMVTSVHATPGITPTPWGTLSPTSAQGFTAWPTRSLENASQPTDFSYVWYSGDSYMEFEGIDLGAISNVSVRFQSRAPEGTILYADRGPVASDNVFIKLFTERGVLQYEFACNQEEGMRRINTTIRVDDGDEYMVHIRHFLSPCEAEVTVSGYERVRSTFRNYWSGLTIQRTGHLFIGGLPLSYPTHQGARPFYNYTGCVEIIEINKLRGFHASYAIGGSNVKKCRHPGHSETPTAPAMSQLERSTPSRAVDSAVTPPPGRAPAEACQDEPCRNGGTCQPRWLPSGAVSIRCDCPLHFTGPLCDQDTTVFFPSFDGTSYLELPSLTSLLEYEGNGSALSPPEAGDIVTLYLTMKSNISQGSILYSEYKTPYNLPSFI</sequence>
<dbReference type="InterPro" id="IPR001881">
    <property type="entry name" value="EGF-like_Ca-bd_dom"/>
</dbReference>
<feature type="disulfide bond" evidence="6">
    <location>
        <begin position="63"/>
        <end position="73"/>
    </location>
</feature>
<evidence type="ECO:0000256" key="5">
    <source>
        <dbReference type="ARBA" id="ARBA00023180"/>
    </source>
</evidence>
<dbReference type="Gene3D" id="2.10.25.10">
    <property type="entry name" value="Laminin"/>
    <property type="match status" value="7"/>
</dbReference>
<dbReference type="AlphaFoldDB" id="A0A9Q1FJT9"/>
<dbReference type="Pfam" id="PF02210">
    <property type="entry name" value="Laminin_G_2"/>
    <property type="match status" value="1"/>
</dbReference>
<dbReference type="SMART" id="SM00181">
    <property type="entry name" value="EGF"/>
    <property type="match status" value="7"/>
</dbReference>
<dbReference type="Proteomes" id="UP001152622">
    <property type="component" value="Chromosome 5"/>
</dbReference>
<evidence type="ECO:0000313" key="10">
    <source>
        <dbReference type="EMBL" id="KAJ8359975.1"/>
    </source>
</evidence>
<dbReference type="InterPro" id="IPR013320">
    <property type="entry name" value="ConA-like_dom_sf"/>
</dbReference>
<name>A0A9Q1FJT9_SYNKA</name>
<feature type="domain" description="EGF-like" evidence="9">
    <location>
        <begin position="1"/>
        <end position="19"/>
    </location>
</feature>
<evidence type="ECO:0000259" key="9">
    <source>
        <dbReference type="PROSITE" id="PS50026"/>
    </source>
</evidence>
<dbReference type="PROSITE" id="PS01186">
    <property type="entry name" value="EGF_2"/>
    <property type="match status" value="7"/>
</dbReference>
<keyword evidence="1 6" id="KW-0245">EGF-like domain</keyword>
<feature type="disulfide bond" evidence="6">
    <location>
        <begin position="220"/>
        <end position="230"/>
    </location>
</feature>
<accession>A0A9Q1FJT9</accession>
<keyword evidence="2" id="KW-0732">Signal</keyword>
<feature type="disulfide bond" evidence="6">
    <location>
        <begin position="9"/>
        <end position="18"/>
    </location>
</feature>
<keyword evidence="5" id="KW-0325">Glycoprotein</keyword>
<dbReference type="SUPFAM" id="SSF49899">
    <property type="entry name" value="Concanavalin A-like lectins/glucanases"/>
    <property type="match status" value="2"/>
</dbReference>
<dbReference type="PRINTS" id="PR00010">
    <property type="entry name" value="EGFBLOOD"/>
</dbReference>
<feature type="disulfide bond" evidence="6">
    <location>
        <begin position="204"/>
        <end position="213"/>
    </location>
</feature>
<feature type="disulfide bond" evidence="6">
    <location>
        <begin position="166"/>
        <end position="175"/>
    </location>
</feature>
<dbReference type="GO" id="GO:0045597">
    <property type="term" value="P:positive regulation of cell differentiation"/>
    <property type="evidence" value="ECO:0007669"/>
    <property type="project" value="UniProtKB-ARBA"/>
</dbReference>
<feature type="disulfide bond" evidence="6">
    <location>
        <begin position="574"/>
        <end position="583"/>
    </location>
</feature>
<protein>
    <recommendedName>
        <fullName evidence="12">Protein eyes shut homolog</fullName>
    </recommendedName>
</protein>
<keyword evidence="4 6" id="KW-1015">Disulfide bond</keyword>
<feature type="region of interest" description="Disordered" evidence="7">
    <location>
        <begin position="506"/>
        <end position="550"/>
    </location>
</feature>
<feature type="domain" description="EGF-like" evidence="9">
    <location>
        <begin position="21"/>
        <end position="57"/>
    </location>
</feature>
<dbReference type="InterPro" id="IPR000152">
    <property type="entry name" value="EGF-type_Asp/Asn_hydroxyl_site"/>
</dbReference>
<dbReference type="PROSITE" id="PS50025">
    <property type="entry name" value="LAM_G_DOMAIN"/>
    <property type="match status" value="1"/>
</dbReference>
<feature type="domain" description="EGF-like" evidence="9">
    <location>
        <begin position="59"/>
        <end position="94"/>
    </location>
</feature>
<feature type="domain" description="EGF-like" evidence="9">
    <location>
        <begin position="134"/>
        <end position="176"/>
    </location>
</feature>
<evidence type="ECO:0000256" key="1">
    <source>
        <dbReference type="ARBA" id="ARBA00022536"/>
    </source>
</evidence>
<dbReference type="InterPro" id="IPR051022">
    <property type="entry name" value="Notch_Cell-Fate_Det"/>
</dbReference>
<dbReference type="FunFam" id="2.10.25.10:FF:000920">
    <property type="entry name" value="protein eyes shut homolog"/>
    <property type="match status" value="1"/>
</dbReference>
<comment type="caution">
    <text evidence="6">Lacks conserved residue(s) required for the propagation of feature annotation.</text>
</comment>
<dbReference type="PROSITE" id="PS00010">
    <property type="entry name" value="ASX_HYDROXYL"/>
    <property type="match status" value="4"/>
</dbReference>
<evidence type="ECO:0000259" key="8">
    <source>
        <dbReference type="PROSITE" id="PS50025"/>
    </source>
</evidence>
<dbReference type="PROSITE" id="PS01187">
    <property type="entry name" value="EGF_CA"/>
    <property type="match status" value="3"/>
</dbReference>
<keyword evidence="3" id="KW-0677">Repeat</keyword>
<dbReference type="SMART" id="SM00179">
    <property type="entry name" value="EGF_CA"/>
    <property type="match status" value="6"/>
</dbReference>
<reference evidence="10" key="1">
    <citation type="journal article" date="2023" name="Science">
        <title>Genome structures resolve the early diversification of teleost fishes.</title>
        <authorList>
            <person name="Parey E."/>
            <person name="Louis A."/>
            <person name="Montfort J."/>
            <person name="Bouchez O."/>
            <person name="Roques C."/>
            <person name="Iampietro C."/>
            <person name="Lluch J."/>
            <person name="Castinel A."/>
            <person name="Donnadieu C."/>
            <person name="Desvignes T."/>
            <person name="Floi Bucao C."/>
            <person name="Jouanno E."/>
            <person name="Wen M."/>
            <person name="Mejri S."/>
            <person name="Dirks R."/>
            <person name="Jansen H."/>
            <person name="Henkel C."/>
            <person name="Chen W.J."/>
            <person name="Zahm M."/>
            <person name="Cabau C."/>
            <person name="Klopp C."/>
            <person name="Thompson A.W."/>
            <person name="Robinson-Rechavi M."/>
            <person name="Braasch I."/>
            <person name="Lecointre G."/>
            <person name="Bobe J."/>
            <person name="Postlethwait J.H."/>
            <person name="Berthelot C."/>
            <person name="Roest Crollius H."/>
            <person name="Guiguen Y."/>
        </authorList>
    </citation>
    <scope>NUCLEOTIDE SEQUENCE</scope>
    <source>
        <strain evidence="10">WJC10195</strain>
    </source>
</reference>
<dbReference type="GO" id="GO:0060218">
    <property type="term" value="P:hematopoietic stem cell differentiation"/>
    <property type="evidence" value="ECO:0007669"/>
    <property type="project" value="UniProtKB-ARBA"/>
</dbReference>
<evidence type="ECO:0000256" key="6">
    <source>
        <dbReference type="PROSITE-ProRule" id="PRU00076"/>
    </source>
</evidence>
<gene>
    <name evidence="10" type="ORF">SKAU_G00165000</name>
</gene>
<evidence type="ECO:0000313" key="11">
    <source>
        <dbReference type="Proteomes" id="UP001152622"/>
    </source>
</evidence>
<feature type="domain" description="Laminin G" evidence="8">
    <location>
        <begin position="325"/>
        <end position="505"/>
    </location>
</feature>
<dbReference type="FunFam" id="2.10.25.10:FF:000118">
    <property type="entry name" value="protein delta homolog 2"/>
    <property type="match status" value="1"/>
</dbReference>